<dbReference type="Gene3D" id="2.30.130.30">
    <property type="entry name" value="Hypothetical protein"/>
    <property type="match status" value="1"/>
</dbReference>
<dbReference type="Proteomes" id="UP000270411">
    <property type="component" value="Plasmid unnamed1"/>
</dbReference>
<dbReference type="KEGG" id="cpau:EHF44_00675"/>
<name>A0A3G8GVI3_9BURK</name>
<geneLocation type="plasmid" evidence="2">
    <name>unnamed1</name>
</geneLocation>
<sequence>MAKSNEDWYALLGYLAGKAQQPDIPLDKRLHHVIATSAACFNWHGVLTGSWSDREAADALERARTQPRGPIQHSLKCDSEVFNAVADGRKTHEIRFDDRDYRLGDVLLLKETVYSAAEMQTGAPVLFTGQEIWRVVSHVLTGYGLFPGWVCLSLESPNTKRAALGPDTAANSPEA</sequence>
<dbReference type="Pfam" id="PF12961">
    <property type="entry name" value="DUF3850"/>
    <property type="match status" value="1"/>
</dbReference>
<feature type="domain" description="DUF3850" evidence="1">
    <location>
        <begin position="73"/>
        <end position="153"/>
    </location>
</feature>
<dbReference type="EMBL" id="CP033968">
    <property type="protein sequence ID" value="AZG12213.1"/>
    <property type="molecule type" value="Genomic_DNA"/>
</dbReference>
<dbReference type="AlphaFoldDB" id="A0A3G8GVI3"/>
<dbReference type="SUPFAM" id="SSF88697">
    <property type="entry name" value="PUA domain-like"/>
    <property type="match status" value="1"/>
</dbReference>
<evidence type="ECO:0000313" key="3">
    <source>
        <dbReference type="Proteomes" id="UP000270411"/>
    </source>
</evidence>
<keyword evidence="2" id="KW-0614">Plasmid</keyword>
<gene>
    <name evidence="2" type="ORF">EHF44_00675</name>
</gene>
<dbReference type="InterPro" id="IPR015947">
    <property type="entry name" value="PUA-like_sf"/>
</dbReference>
<accession>A0A3G8GVI3</accession>
<dbReference type="InterPro" id="IPR039440">
    <property type="entry name" value="DUF3850"/>
</dbReference>
<reference evidence="3" key="1">
    <citation type="submission" date="2018-11" db="EMBL/GenBank/DDBJ databases">
        <title>FDA dAtabase for Regulatory Grade micrObial Sequences (FDA-ARGOS): Supporting development and validation of Infectious Disease Dx tests.</title>
        <authorList>
            <person name="Goldberg B."/>
            <person name="Campos J."/>
            <person name="Tallon L."/>
            <person name="Sadzewicz L."/>
            <person name="Zhao X."/>
            <person name="Vavikolanu K."/>
            <person name="Mehta A."/>
            <person name="Aluvathingal J."/>
            <person name="Nadendla S."/>
            <person name="Geyer C."/>
            <person name="Nandy P."/>
            <person name="Yan Y."/>
            <person name="Sichtig H."/>
        </authorList>
    </citation>
    <scope>NUCLEOTIDE SEQUENCE [LARGE SCALE GENOMIC DNA]</scope>
    <source>
        <strain evidence="3">FDAARGOS_614</strain>
        <plasmid evidence="3">unnamed1</plasmid>
    </source>
</reference>
<proteinExistence type="predicted"/>
<dbReference type="OrthoDB" id="1700487at2"/>
<evidence type="ECO:0000259" key="1">
    <source>
        <dbReference type="Pfam" id="PF12961"/>
    </source>
</evidence>
<organism evidence="2 3">
    <name type="scientific">Cupriavidus pauculus</name>
    <dbReference type="NCBI Taxonomy" id="82633"/>
    <lineage>
        <taxon>Bacteria</taxon>
        <taxon>Pseudomonadati</taxon>
        <taxon>Pseudomonadota</taxon>
        <taxon>Betaproteobacteria</taxon>
        <taxon>Burkholderiales</taxon>
        <taxon>Burkholderiaceae</taxon>
        <taxon>Cupriavidus</taxon>
    </lineage>
</organism>
<protein>
    <submittedName>
        <fullName evidence="2">DUF3850 domain-containing protein</fullName>
    </submittedName>
</protein>
<evidence type="ECO:0000313" key="2">
    <source>
        <dbReference type="EMBL" id="AZG12213.1"/>
    </source>
</evidence>